<dbReference type="GO" id="GO:0016567">
    <property type="term" value="P:protein ubiquitination"/>
    <property type="evidence" value="ECO:0007669"/>
    <property type="project" value="UniProtKB-UniRule"/>
</dbReference>
<evidence type="ECO:0000256" key="4">
    <source>
        <dbReference type="ARBA" id="ARBA00022786"/>
    </source>
</evidence>
<dbReference type="InterPro" id="IPR045210">
    <property type="entry name" value="RING-Ubox_PUB"/>
</dbReference>
<reference evidence="8" key="1">
    <citation type="journal article" date="2023" name="Nat. Commun.">
        <title>Diploid and tetraploid genomes of Acorus and the evolution of monocots.</title>
        <authorList>
            <person name="Ma L."/>
            <person name="Liu K.W."/>
            <person name="Li Z."/>
            <person name="Hsiao Y.Y."/>
            <person name="Qi Y."/>
            <person name="Fu T."/>
            <person name="Tang G.D."/>
            <person name="Zhang D."/>
            <person name="Sun W.H."/>
            <person name="Liu D.K."/>
            <person name="Li Y."/>
            <person name="Chen G.Z."/>
            <person name="Liu X.D."/>
            <person name="Liao X.Y."/>
            <person name="Jiang Y.T."/>
            <person name="Yu X."/>
            <person name="Hao Y."/>
            <person name="Huang J."/>
            <person name="Zhao X.W."/>
            <person name="Ke S."/>
            <person name="Chen Y.Y."/>
            <person name="Wu W.L."/>
            <person name="Hsu J.L."/>
            <person name="Lin Y.F."/>
            <person name="Huang M.D."/>
            <person name="Li C.Y."/>
            <person name="Huang L."/>
            <person name="Wang Z.W."/>
            <person name="Zhao X."/>
            <person name="Zhong W.Y."/>
            <person name="Peng D.H."/>
            <person name="Ahmad S."/>
            <person name="Lan S."/>
            <person name="Zhang J.S."/>
            <person name="Tsai W.C."/>
            <person name="Van de Peer Y."/>
            <person name="Liu Z.J."/>
        </authorList>
    </citation>
    <scope>NUCLEOTIDE SEQUENCE</scope>
    <source>
        <strain evidence="8">CP</strain>
    </source>
</reference>
<evidence type="ECO:0000256" key="3">
    <source>
        <dbReference type="ARBA" id="ARBA00022679"/>
    </source>
</evidence>
<keyword evidence="4 5" id="KW-0833">Ubl conjugation pathway</keyword>
<dbReference type="Pfam" id="PF25598">
    <property type="entry name" value="ARM_PUB"/>
    <property type="match status" value="1"/>
</dbReference>
<dbReference type="AlphaFoldDB" id="A0AAV9EMW7"/>
<dbReference type="PROSITE" id="PS51698">
    <property type="entry name" value="U_BOX"/>
    <property type="match status" value="1"/>
</dbReference>
<comment type="caution">
    <text evidence="8">The sequence shown here is derived from an EMBL/GenBank/DDBJ whole genome shotgun (WGS) entry which is preliminary data.</text>
</comment>
<dbReference type="Gene3D" id="3.30.40.10">
    <property type="entry name" value="Zinc/RING finger domain, C3HC4 (zinc finger)"/>
    <property type="match status" value="1"/>
</dbReference>
<dbReference type="FunFam" id="3.30.40.10:FF:000442">
    <property type="entry name" value="RING-type E3 ubiquitin transferase"/>
    <property type="match status" value="1"/>
</dbReference>
<dbReference type="EMBL" id="JAUJYO010000006">
    <property type="protein sequence ID" value="KAK1314334.1"/>
    <property type="molecule type" value="Genomic_DNA"/>
</dbReference>
<accession>A0AAV9EMW7</accession>
<reference evidence="8" key="2">
    <citation type="submission" date="2023-06" db="EMBL/GenBank/DDBJ databases">
        <authorList>
            <person name="Ma L."/>
            <person name="Liu K.-W."/>
            <person name="Li Z."/>
            <person name="Hsiao Y.-Y."/>
            <person name="Qi Y."/>
            <person name="Fu T."/>
            <person name="Tang G."/>
            <person name="Zhang D."/>
            <person name="Sun W.-H."/>
            <person name="Liu D.-K."/>
            <person name="Li Y."/>
            <person name="Chen G.-Z."/>
            <person name="Liu X.-D."/>
            <person name="Liao X.-Y."/>
            <person name="Jiang Y.-T."/>
            <person name="Yu X."/>
            <person name="Hao Y."/>
            <person name="Huang J."/>
            <person name="Zhao X.-W."/>
            <person name="Ke S."/>
            <person name="Chen Y.-Y."/>
            <person name="Wu W.-L."/>
            <person name="Hsu J.-L."/>
            <person name="Lin Y.-F."/>
            <person name="Huang M.-D."/>
            <person name="Li C.-Y."/>
            <person name="Huang L."/>
            <person name="Wang Z.-W."/>
            <person name="Zhao X."/>
            <person name="Zhong W.-Y."/>
            <person name="Peng D.-H."/>
            <person name="Ahmad S."/>
            <person name="Lan S."/>
            <person name="Zhang J.-S."/>
            <person name="Tsai W.-C."/>
            <person name="Van De Peer Y."/>
            <person name="Liu Z.-J."/>
        </authorList>
    </citation>
    <scope>NUCLEOTIDE SEQUENCE</scope>
    <source>
        <strain evidence="8">CP</strain>
        <tissue evidence="8">Leaves</tissue>
    </source>
</reference>
<dbReference type="EC" id="2.3.2.27" evidence="5"/>
<dbReference type="InterPro" id="IPR003613">
    <property type="entry name" value="Ubox_domain"/>
</dbReference>
<dbReference type="SUPFAM" id="SSF57850">
    <property type="entry name" value="RING/U-box"/>
    <property type="match status" value="1"/>
</dbReference>
<evidence type="ECO:0000313" key="8">
    <source>
        <dbReference type="EMBL" id="KAK1314334.1"/>
    </source>
</evidence>
<dbReference type="InterPro" id="IPR011989">
    <property type="entry name" value="ARM-like"/>
</dbReference>
<dbReference type="PANTHER" id="PTHR22849:SF161">
    <property type="entry name" value="U-BOX DOMAIN-CONTAINING PROTEIN"/>
    <property type="match status" value="1"/>
</dbReference>
<comment type="pathway">
    <text evidence="2 5">Protein modification; protein ubiquitination.</text>
</comment>
<evidence type="ECO:0000256" key="6">
    <source>
        <dbReference type="SAM" id="MobiDB-lite"/>
    </source>
</evidence>
<protein>
    <recommendedName>
        <fullName evidence="5 7">U-box domain-containing protein</fullName>
        <ecNumber evidence="5">2.3.2.27</ecNumber>
    </recommendedName>
    <alternativeName>
        <fullName evidence="5">RING-type E3 ubiquitin transferase PUB</fullName>
    </alternativeName>
</protein>
<proteinExistence type="predicted"/>
<gene>
    <name evidence="8" type="primary">PUB21</name>
    <name evidence="8" type="ORF">QJS10_CPA06g02297</name>
</gene>
<dbReference type="CDD" id="cd16664">
    <property type="entry name" value="RING-Ubox_PUB"/>
    <property type="match status" value="1"/>
</dbReference>
<dbReference type="Pfam" id="PF04564">
    <property type="entry name" value="U-box"/>
    <property type="match status" value="1"/>
</dbReference>
<evidence type="ECO:0000256" key="5">
    <source>
        <dbReference type="RuleBase" id="RU369093"/>
    </source>
</evidence>
<comment type="function">
    <text evidence="5">Functions as an E3 ubiquitin ligase.</text>
</comment>
<keyword evidence="9" id="KW-1185">Reference proteome</keyword>
<comment type="catalytic activity">
    <reaction evidence="1 5">
        <text>S-ubiquitinyl-[E2 ubiquitin-conjugating enzyme]-L-cysteine + [acceptor protein]-L-lysine = [E2 ubiquitin-conjugating enzyme]-L-cysteine + N(6)-ubiquitinyl-[acceptor protein]-L-lysine.</text>
        <dbReference type="EC" id="2.3.2.27"/>
    </reaction>
</comment>
<organism evidence="8 9">
    <name type="scientific">Acorus calamus</name>
    <name type="common">Sweet flag</name>
    <dbReference type="NCBI Taxonomy" id="4465"/>
    <lineage>
        <taxon>Eukaryota</taxon>
        <taxon>Viridiplantae</taxon>
        <taxon>Streptophyta</taxon>
        <taxon>Embryophyta</taxon>
        <taxon>Tracheophyta</taxon>
        <taxon>Spermatophyta</taxon>
        <taxon>Magnoliopsida</taxon>
        <taxon>Liliopsida</taxon>
        <taxon>Acoraceae</taxon>
        <taxon>Acorus</taxon>
    </lineage>
</organism>
<evidence type="ECO:0000313" key="9">
    <source>
        <dbReference type="Proteomes" id="UP001180020"/>
    </source>
</evidence>
<feature type="region of interest" description="Disordered" evidence="6">
    <location>
        <begin position="1"/>
        <end position="22"/>
    </location>
</feature>
<dbReference type="SMART" id="SM00504">
    <property type="entry name" value="Ubox"/>
    <property type="match status" value="1"/>
</dbReference>
<dbReference type="Proteomes" id="UP001180020">
    <property type="component" value="Unassembled WGS sequence"/>
</dbReference>
<dbReference type="PANTHER" id="PTHR22849">
    <property type="entry name" value="WDSAM1 PROTEIN"/>
    <property type="match status" value="1"/>
</dbReference>
<dbReference type="InterPro" id="IPR045185">
    <property type="entry name" value="PUB22/23/24-like"/>
</dbReference>
<feature type="domain" description="U-box" evidence="7">
    <location>
        <begin position="27"/>
        <end position="102"/>
    </location>
</feature>
<dbReference type="InterPro" id="IPR013083">
    <property type="entry name" value="Znf_RING/FYVE/PHD"/>
</dbReference>
<name>A0AAV9EMW7_ACOCL</name>
<evidence type="ECO:0000256" key="1">
    <source>
        <dbReference type="ARBA" id="ARBA00000900"/>
    </source>
</evidence>
<dbReference type="InterPro" id="IPR016024">
    <property type="entry name" value="ARM-type_fold"/>
</dbReference>
<dbReference type="GO" id="GO:0061630">
    <property type="term" value="F:ubiquitin protein ligase activity"/>
    <property type="evidence" value="ECO:0007669"/>
    <property type="project" value="UniProtKB-UniRule"/>
</dbReference>
<keyword evidence="3 5" id="KW-0808">Transferase</keyword>
<evidence type="ECO:0000256" key="2">
    <source>
        <dbReference type="ARBA" id="ARBA00004906"/>
    </source>
</evidence>
<dbReference type="SUPFAM" id="SSF48371">
    <property type="entry name" value="ARM repeat"/>
    <property type="match status" value="1"/>
</dbReference>
<evidence type="ECO:0000259" key="7">
    <source>
        <dbReference type="PROSITE" id="PS51698"/>
    </source>
</evidence>
<dbReference type="InterPro" id="IPR058678">
    <property type="entry name" value="ARM_PUB"/>
</dbReference>
<sequence length="425" mass="46518">MRRTRNQGLRNPFSDAAPRPTSDIDVSVPTHFRCPILLDLMKDPVTLSTGITYDRHSIETWLDSGSTPTCPVTNLPLDSLDLIPNHTIRRMIQDWCVKNRSLGIERIPTPRVPVTGTDASELLARASEAAARGDREQCRDLAEKVRALAKESERNRRCFVARGAGPSLARAFAACADEAVLSALALMLPLDESARAEIKNPSSMKRLAWMARHGDLSGRLNAVRVIKDVVSSDKASAASAAGIEGLAEALVEIIREPISPQTTKASLITVFFLAASNEAAVLKFVRLGVVGAVLEALGEAERGVCEKSLAVLDGLAETEAGRRAFYEHELAVPALVKKMLRVSDAATEYAVSTLWKLCKGKREEEKYMVGALQVGAFQKLLLLLQVGCGETTKERASELLKMLNAYRGREECIDSMDFKYLKRPF</sequence>
<dbReference type="Gene3D" id="1.25.10.10">
    <property type="entry name" value="Leucine-rich Repeat Variant"/>
    <property type="match status" value="1"/>
</dbReference>